<feature type="chain" id="PRO_5023826928" evidence="1">
    <location>
        <begin position="19"/>
        <end position="125"/>
    </location>
</feature>
<proteinExistence type="predicted"/>
<evidence type="ECO:0000256" key="1">
    <source>
        <dbReference type="SAM" id="SignalP"/>
    </source>
</evidence>
<organism evidence="2 3">
    <name type="scientific">Macaca mulatta</name>
    <name type="common">Rhesus macaque</name>
    <dbReference type="NCBI Taxonomy" id="9544"/>
    <lineage>
        <taxon>Eukaryota</taxon>
        <taxon>Metazoa</taxon>
        <taxon>Chordata</taxon>
        <taxon>Craniata</taxon>
        <taxon>Vertebrata</taxon>
        <taxon>Euteleostomi</taxon>
        <taxon>Mammalia</taxon>
        <taxon>Eutheria</taxon>
        <taxon>Euarchontoglires</taxon>
        <taxon>Primates</taxon>
        <taxon>Haplorrhini</taxon>
        <taxon>Catarrhini</taxon>
        <taxon>Cercopithecidae</taxon>
        <taxon>Cercopithecinae</taxon>
        <taxon>Macaca</taxon>
    </lineage>
</organism>
<protein>
    <submittedName>
        <fullName evidence="2">Uncharacterized protein</fullName>
    </submittedName>
</protein>
<reference evidence="3" key="1">
    <citation type="journal article" date="2007" name="Science">
        <title>Evolutionary and biomedical insights from the rhesus macaque genome.</title>
        <authorList>
            <person name="Gibbs R.A."/>
            <person name="Rogers J."/>
            <person name="Katze M.G."/>
            <person name="Bumgarner R."/>
            <person name="Weinstock G.M."/>
            <person name="Mardis E.R."/>
            <person name="Remington K.A."/>
            <person name="Strausberg R.L."/>
            <person name="Venter J.C."/>
            <person name="Wilson R.K."/>
            <person name="Batzer M.A."/>
            <person name="Bustamante C.D."/>
            <person name="Eichler E.E."/>
            <person name="Hahn M.W."/>
            <person name="Hardison R.C."/>
            <person name="Makova K.D."/>
            <person name="Miller W."/>
            <person name="Milosavljevic A."/>
            <person name="Palermo R.E."/>
            <person name="Siepel A."/>
            <person name="Sikela J.M."/>
            <person name="Attaway T."/>
            <person name="Bell S."/>
            <person name="Bernard K.E."/>
            <person name="Buhay C.J."/>
            <person name="Chandrabose M.N."/>
            <person name="Dao M."/>
            <person name="Davis C."/>
            <person name="Delehaunty K.D."/>
            <person name="Ding Y."/>
            <person name="Dinh H.H."/>
            <person name="Dugan-Rocha S."/>
            <person name="Fulton L.A."/>
            <person name="Gabisi R.A."/>
            <person name="Garner T.T."/>
            <person name="Godfrey J."/>
            <person name="Hawes A.C."/>
            <person name="Hernandez J."/>
            <person name="Hines S."/>
            <person name="Holder M."/>
            <person name="Hume J."/>
            <person name="Jhangiani S.N."/>
            <person name="Joshi V."/>
            <person name="Khan Z.M."/>
            <person name="Kirkness E.F."/>
            <person name="Cree A."/>
            <person name="Fowler R.G."/>
            <person name="Lee S."/>
            <person name="Lewis L.R."/>
            <person name="Li Z."/>
            <person name="Liu Y.-S."/>
            <person name="Moore S.M."/>
            <person name="Muzny D."/>
            <person name="Nazareth L.V."/>
            <person name="Ngo D.N."/>
            <person name="Okwuonu G.O."/>
            <person name="Pai G."/>
            <person name="Parker D."/>
            <person name="Paul H.A."/>
            <person name="Pfannkoch C."/>
            <person name="Pohl C.S."/>
            <person name="Rogers Y.-H.C."/>
            <person name="Ruiz S.J."/>
            <person name="Sabo A."/>
            <person name="Santibanez J."/>
            <person name="Schneider B.W."/>
            <person name="Smith S.M."/>
            <person name="Sodergren E."/>
            <person name="Svatek A.F."/>
            <person name="Utterback T.R."/>
            <person name="Vattathil S."/>
            <person name="Warren W."/>
            <person name="White C.S."/>
            <person name="Chinwalla A.T."/>
            <person name="Feng Y."/>
            <person name="Halpern A.L."/>
            <person name="Hillier L.W."/>
            <person name="Huang X."/>
            <person name="Minx P."/>
            <person name="Nelson J.O."/>
            <person name="Pepin K.H."/>
            <person name="Qin X."/>
            <person name="Sutton G.G."/>
            <person name="Venter E."/>
            <person name="Walenz B.P."/>
            <person name="Wallis J.W."/>
            <person name="Worley K.C."/>
            <person name="Yang S.-P."/>
            <person name="Jones S.M."/>
            <person name="Marra M.A."/>
            <person name="Rocchi M."/>
            <person name="Schein J.E."/>
            <person name="Baertsch R."/>
            <person name="Clarke L."/>
            <person name="Csuros M."/>
            <person name="Glasscock J."/>
            <person name="Harris R.A."/>
            <person name="Havlak P."/>
            <person name="Jackson A.R."/>
            <person name="Jiang H."/>
            <person name="Liu Y."/>
            <person name="Messina D.N."/>
            <person name="Shen Y."/>
            <person name="Song H.X.-Z."/>
            <person name="Wylie T."/>
            <person name="Zhang L."/>
            <person name="Birney E."/>
            <person name="Han K."/>
            <person name="Konkel M.K."/>
            <person name="Lee J."/>
            <person name="Smit A.F.A."/>
            <person name="Ullmer B."/>
            <person name="Wang H."/>
            <person name="Xing J."/>
            <person name="Burhans R."/>
            <person name="Cheng Z."/>
            <person name="Karro J.E."/>
            <person name="Ma J."/>
            <person name="Raney B."/>
            <person name="She X."/>
            <person name="Cox M.J."/>
            <person name="Demuth J.P."/>
            <person name="Dumas L.J."/>
            <person name="Han S.-G."/>
            <person name="Hopkins J."/>
            <person name="Karimpour-Fard A."/>
            <person name="Kim Y.H."/>
            <person name="Pollack J.R."/>
            <person name="Vinar T."/>
            <person name="Addo-Quaye C."/>
            <person name="Degenhardt J."/>
            <person name="Denby A."/>
            <person name="Hubisz M.J."/>
            <person name="Indap A."/>
            <person name="Kosiol C."/>
            <person name="Lahn B.T."/>
            <person name="Lawson H.A."/>
            <person name="Marklein A."/>
            <person name="Nielsen R."/>
            <person name="Vallender E.J."/>
            <person name="Clark A.G."/>
            <person name="Ferguson B."/>
            <person name="Hernandez R.D."/>
            <person name="Hirani K."/>
            <person name="Kehrer-Sawatzki H."/>
            <person name="Kolb J."/>
            <person name="Patil S."/>
            <person name="Pu L.-L."/>
            <person name="Ren Y."/>
            <person name="Smith D.G."/>
            <person name="Wheeler D.A."/>
            <person name="Schenck I."/>
            <person name="Ball E.V."/>
            <person name="Chen R."/>
            <person name="Cooper D.N."/>
            <person name="Giardine B."/>
            <person name="Hsu F."/>
            <person name="Kent W.J."/>
            <person name="Lesk A."/>
            <person name="Nelson D.L."/>
            <person name="O'brien W.E."/>
            <person name="Pruefer K."/>
            <person name="Stenson P.D."/>
            <person name="Wallace J.C."/>
            <person name="Ke H."/>
            <person name="Liu X.-M."/>
            <person name="Wang P."/>
            <person name="Xiang A.P."/>
            <person name="Yang F."/>
            <person name="Barber G.P."/>
            <person name="Haussler D."/>
            <person name="Karolchik D."/>
            <person name="Kern A.D."/>
            <person name="Kuhn R.M."/>
            <person name="Smith K.E."/>
            <person name="Zwieg A.S."/>
        </authorList>
    </citation>
    <scope>NUCLEOTIDE SEQUENCE [LARGE SCALE GENOMIC DNA]</scope>
    <source>
        <strain evidence="3">17573</strain>
    </source>
</reference>
<dbReference type="PRINTS" id="PR02045">
    <property type="entry name" value="F138DOMAIN"/>
</dbReference>
<reference evidence="2" key="3">
    <citation type="submission" date="2025-08" db="UniProtKB">
        <authorList>
            <consortium name="Ensembl"/>
        </authorList>
    </citation>
    <scope>IDENTIFICATION</scope>
    <source>
        <strain evidence="2">17573</strain>
    </source>
</reference>
<dbReference type="Ensembl" id="ENSMMUT00000108100.1">
    <property type="protein sequence ID" value="ENSMMUP00000069369.1"/>
    <property type="gene ID" value="ENSMMUG00000051290.1"/>
</dbReference>
<name>A0A5F7ZUM9_MACMU</name>
<reference evidence="2" key="2">
    <citation type="submission" date="2019-01" db="EMBL/GenBank/DDBJ databases">
        <authorList>
            <person name="Graves T."/>
            <person name="Eichler E.E."/>
            <person name="Wilson R.K."/>
        </authorList>
    </citation>
    <scope>NUCLEOTIDE SEQUENCE [LARGE SCALE GENOMIC DNA]</scope>
    <source>
        <strain evidence="2">17573</strain>
    </source>
</reference>
<evidence type="ECO:0000313" key="3">
    <source>
        <dbReference type="Proteomes" id="UP000006718"/>
    </source>
</evidence>
<dbReference type="InParanoid" id="A0A5F7ZUM9"/>
<dbReference type="AlphaFoldDB" id="A0A5F7ZUM9"/>
<accession>A0A5F7ZUM9</accession>
<dbReference type="VEuPathDB" id="HostDB:ENSMMUG00000051290"/>
<keyword evidence="3" id="KW-1185">Reference proteome</keyword>
<reference evidence="2" key="4">
    <citation type="submission" date="2025-09" db="UniProtKB">
        <authorList>
            <consortium name="Ensembl"/>
        </authorList>
    </citation>
    <scope>IDENTIFICATION</scope>
    <source>
        <strain evidence="2">17573</strain>
    </source>
</reference>
<dbReference type="Proteomes" id="UP000006718">
    <property type="component" value="Chromosome 11"/>
</dbReference>
<evidence type="ECO:0000313" key="2">
    <source>
        <dbReference type="Ensembl" id="ENSMMUP00000069369.1"/>
    </source>
</evidence>
<feature type="signal peptide" evidence="1">
    <location>
        <begin position="1"/>
        <end position="18"/>
    </location>
</feature>
<dbReference type="PANTHER" id="PTHR46254:SF6">
    <property type="entry name" value="HIGH MOBILITY GROUP AT-HOOK 2"/>
    <property type="match status" value="1"/>
</dbReference>
<sequence>FFFFFFSDRFLLCCQTAGVQWCYLGSLKPPPPGFKQFSCLSPPSSWGYRYTPPCSTNFCIFFLVEMGFHHVSQDGLISWPSDPPTSAPQSAGITGVSHCSWPRHFSIVTQEQTYIVPLIYFWQCF</sequence>
<dbReference type="GeneTree" id="ENSGT00940000164709"/>
<keyword evidence="1" id="KW-0732">Signal</keyword>
<dbReference type="Bgee" id="ENSMMUG00000051290">
    <property type="expression patterns" value="Expressed in adipose tissue"/>
</dbReference>
<dbReference type="PANTHER" id="PTHR46254">
    <property type="entry name" value="PROTEIN GVQW1-RELATED"/>
    <property type="match status" value="1"/>
</dbReference>